<protein>
    <submittedName>
        <fullName evidence="3">Nucleotide-binding universal stress protein, UspA family</fullName>
    </submittedName>
</protein>
<dbReference type="RefSeq" id="WP_085122683.1">
    <property type="nucleotide sequence ID" value="NZ_FWZX01000006.1"/>
</dbReference>
<dbReference type="Gene3D" id="3.40.50.12370">
    <property type="match status" value="1"/>
</dbReference>
<dbReference type="AlphaFoldDB" id="A0A1Y6BMJ1"/>
<gene>
    <name evidence="3" type="ORF">SAMN05428998_106208</name>
</gene>
<dbReference type="Pfam" id="PF00582">
    <property type="entry name" value="Usp"/>
    <property type="match status" value="1"/>
</dbReference>
<reference evidence="3 4" key="1">
    <citation type="submission" date="2017-04" db="EMBL/GenBank/DDBJ databases">
        <authorList>
            <person name="Afonso C.L."/>
            <person name="Miller P.J."/>
            <person name="Scott M.A."/>
            <person name="Spackman E."/>
            <person name="Goraichik I."/>
            <person name="Dimitrov K.M."/>
            <person name="Suarez D.L."/>
            <person name="Swayne D.E."/>
        </authorList>
    </citation>
    <scope>NUCLEOTIDE SEQUENCE [LARGE SCALE GENOMIC DNA]</scope>
    <source>
        <strain evidence="3 4">USBA 355</strain>
    </source>
</reference>
<dbReference type="EMBL" id="FWZX01000006">
    <property type="protein sequence ID" value="SMF19152.1"/>
    <property type="molecule type" value="Genomic_DNA"/>
</dbReference>
<evidence type="ECO:0000256" key="1">
    <source>
        <dbReference type="ARBA" id="ARBA00008791"/>
    </source>
</evidence>
<comment type="similarity">
    <text evidence="1">Belongs to the universal stress protein A family.</text>
</comment>
<name>A0A1Y6BMJ1_9PROT</name>
<dbReference type="CDD" id="cd00293">
    <property type="entry name" value="USP-like"/>
    <property type="match status" value="1"/>
</dbReference>
<keyword evidence="4" id="KW-1185">Reference proteome</keyword>
<proteinExistence type="inferred from homology"/>
<evidence type="ECO:0000313" key="4">
    <source>
        <dbReference type="Proteomes" id="UP000192917"/>
    </source>
</evidence>
<organism evidence="3 4">
    <name type="scientific">Tistlia consotensis USBA 355</name>
    <dbReference type="NCBI Taxonomy" id="560819"/>
    <lineage>
        <taxon>Bacteria</taxon>
        <taxon>Pseudomonadati</taxon>
        <taxon>Pseudomonadota</taxon>
        <taxon>Alphaproteobacteria</taxon>
        <taxon>Rhodospirillales</taxon>
        <taxon>Rhodovibrionaceae</taxon>
        <taxon>Tistlia</taxon>
    </lineage>
</organism>
<dbReference type="SUPFAM" id="SSF52402">
    <property type="entry name" value="Adenine nucleotide alpha hydrolases-like"/>
    <property type="match status" value="2"/>
</dbReference>
<dbReference type="PANTHER" id="PTHR46268">
    <property type="entry name" value="STRESS RESPONSE PROTEIN NHAX"/>
    <property type="match status" value="1"/>
</dbReference>
<feature type="domain" description="UspA" evidence="2">
    <location>
        <begin position="222"/>
        <end position="295"/>
    </location>
</feature>
<evidence type="ECO:0000259" key="2">
    <source>
        <dbReference type="Pfam" id="PF00582"/>
    </source>
</evidence>
<evidence type="ECO:0000313" key="3">
    <source>
        <dbReference type="EMBL" id="SMF19152.1"/>
    </source>
</evidence>
<sequence>MIVRKILVPVSGRLDPDDPEDLDAPALKAALAVAARHDAHVEVLCVTAEPARPGDEWSAWLPGYGADELIRWIEEENEERRRRAKATFDRQIAALEVQPQLTDDPARGFSVRFTEEVGDIPGAVGAAGRLSDLVVLAGAGHSWESPFRPLLQASLRRSACPVLVTPPQVSPGFATRVALAWNDTVEAARAVAASLELLKAAEKVLVICSRESETAGLQAEPLVEYLAWHGIEAEAAELSESPRDTPAAIVERARAADCDLLVLGAFLHSRAHTLLFGSVTEFVVSEPGIPVLLVP</sequence>
<dbReference type="InterPro" id="IPR006016">
    <property type="entry name" value="UspA"/>
</dbReference>
<accession>A0A1Y6BMJ1</accession>
<dbReference type="Proteomes" id="UP000192917">
    <property type="component" value="Unassembled WGS sequence"/>
</dbReference>
<dbReference type="STRING" id="560819.SAMN05428998_106208"/>
<dbReference type="PANTHER" id="PTHR46268:SF15">
    <property type="entry name" value="UNIVERSAL STRESS PROTEIN HP_0031"/>
    <property type="match status" value="1"/>
</dbReference>